<dbReference type="InterPro" id="IPR007694">
    <property type="entry name" value="DNA_helicase_DnaB-like_C"/>
</dbReference>
<proteinExistence type="predicted"/>
<protein>
    <submittedName>
        <fullName evidence="2">DnaB-like helicase C-terminal domain-containing protein</fullName>
    </submittedName>
</protein>
<dbReference type="InterPro" id="IPR027417">
    <property type="entry name" value="P-loop_NTPase"/>
</dbReference>
<dbReference type="RefSeq" id="WP_382353354.1">
    <property type="nucleotide sequence ID" value="NZ_JBHMBP010000004.1"/>
</dbReference>
<organism evidence="2 3">
    <name type="scientific">Glycomyces mayteni</name>
    <dbReference type="NCBI Taxonomy" id="543887"/>
    <lineage>
        <taxon>Bacteria</taxon>
        <taxon>Bacillati</taxon>
        <taxon>Actinomycetota</taxon>
        <taxon>Actinomycetes</taxon>
        <taxon>Glycomycetales</taxon>
        <taxon>Glycomycetaceae</taxon>
        <taxon>Glycomyces</taxon>
    </lineage>
</organism>
<evidence type="ECO:0000313" key="3">
    <source>
        <dbReference type="Proteomes" id="UP001596470"/>
    </source>
</evidence>
<dbReference type="Gene3D" id="3.40.50.300">
    <property type="entry name" value="P-loop containing nucleotide triphosphate hydrolases"/>
    <property type="match status" value="1"/>
</dbReference>
<reference evidence="3" key="1">
    <citation type="journal article" date="2019" name="Int. J. Syst. Evol. Microbiol.">
        <title>The Global Catalogue of Microorganisms (GCM) 10K type strain sequencing project: providing services to taxonomists for standard genome sequencing and annotation.</title>
        <authorList>
            <consortium name="The Broad Institute Genomics Platform"/>
            <consortium name="The Broad Institute Genome Sequencing Center for Infectious Disease"/>
            <person name="Wu L."/>
            <person name="Ma J."/>
        </authorList>
    </citation>
    <scope>NUCLEOTIDE SEQUENCE [LARGE SCALE GENOMIC DNA]</scope>
    <source>
        <strain evidence="3">KACC 12634</strain>
    </source>
</reference>
<dbReference type="SUPFAM" id="SSF52540">
    <property type="entry name" value="P-loop containing nucleoside triphosphate hydrolases"/>
    <property type="match status" value="1"/>
</dbReference>
<sequence>MGAVIRRGQVHMWTAAPGTGKTATTLNYISAPDVRANVSTMYFSPDSDIMTIAPRMIGIMENWEVRNVFDIFEDEKRAKDQDKVLELSKSLKHIQWCFDYPLTFDAVNLEMEAYEAVHGHSPDLVVLDNVRDVKPDDGSDGGGDWQLQNSVVDFFKELAYKTGAAVVLLHHLTGDMEDGDKIPTLKSVSGKVGKNVRQVIGFFAPDPHSLGASVLKNSSGQKHFEGEYVDFPWNRATQVIG</sequence>
<name>A0ABW2D5W4_9ACTN</name>
<gene>
    <name evidence="2" type="ORF">ACFQS3_02465</name>
</gene>
<dbReference type="Proteomes" id="UP001596470">
    <property type="component" value="Unassembled WGS sequence"/>
</dbReference>
<dbReference type="EMBL" id="JBHSYS010000001">
    <property type="protein sequence ID" value="MFC6956053.1"/>
    <property type="molecule type" value="Genomic_DNA"/>
</dbReference>
<feature type="domain" description="SF4 helicase" evidence="1">
    <location>
        <begin position="7"/>
        <end position="186"/>
    </location>
</feature>
<keyword evidence="3" id="KW-1185">Reference proteome</keyword>
<dbReference type="Pfam" id="PF03796">
    <property type="entry name" value="DnaB_C"/>
    <property type="match status" value="1"/>
</dbReference>
<evidence type="ECO:0000313" key="2">
    <source>
        <dbReference type="EMBL" id="MFC6956053.1"/>
    </source>
</evidence>
<accession>A0ABW2D5W4</accession>
<evidence type="ECO:0000259" key="1">
    <source>
        <dbReference type="Pfam" id="PF03796"/>
    </source>
</evidence>
<comment type="caution">
    <text evidence="2">The sequence shown here is derived from an EMBL/GenBank/DDBJ whole genome shotgun (WGS) entry which is preliminary data.</text>
</comment>